<evidence type="ECO:0000256" key="1">
    <source>
        <dbReference type="ARBA" id="ARBA00008270"/>
    </source>
</evidence>
<evidence type="ECO:0000313" key="4">
    <source>
        <dbReference type="Proteomes" id="UP001474120"/>
    </source>
</evidence>
<proteinExistence type="inferred from homology"/>
<dbReference type="RefSeq" id="WP_342160039.1">
    <property type="nucleotide sequence ID" value="NZ_JBCDNA010000002.1"/>
</dbReference>
<dbReference type="SUPFAM" id="SSF54506">
    <property type="entry name" value="Diaminopimelate epimerase-like"/>
    <property type="match status" value="1"/>
</dbReference>
<protein>
    <submittedName>
        <fullName evidence="3">PhzF family phenazine biosynthesis protein</fullName>
    </submittedName>
</protein>
<dbReference type="PANTHER" id="PTHR13774:SF17">
    <property type="entry name" value="PHENAZINE BIOSYNTHESIS-LIKE DOMAIN-CONTAINING PROTEIN"/>
    <property type="match status" value="1"/>
</dbReference>
<reference evidence="3 4" key="1">
    <citation type="submission" date="2024-04" db="EMBL/GenBank/DDBJ databases">
        <title>whole genome sequencing of Lutimonas vermicola strain IMCC1616.</title>
        <authorList>
            <person name="Bae S.S."/>
        </authorList>
    </citation>
    <scope>NUCLEOTIDE SEQUENCE [LARGE SCALE GENOMIC DNA]</scope>
    <source>
        <strain evidence="3 4">IMCC1616</strain>
    </source>
</reference>
<keyword evidence="4" id="KW-1185">Reference proteome</keyword>
<accession>A0ABU9L0Q7</accession>
<name>A0ABU9L0Q7_9FLAO</name>
<keyword evidence="2" id="KW-0413">Isomerase</keyword>
<dbReference type="PANTHER" id="PTHR13774">
    <property type="entry name" value="PHENAZINE BIOSYNTHESIS PROTEIN"/>
    <property type="match status" value="1"/>
</dbReference>
<dbReference type="InterPro" id="IPR003719">
    <property type="entry name" value="Phenazine_PhzF-like"/>
</dbReference>
<evidence type="ECO:0000256" key="2">
    <source>
        <dbReference type="ARBA" id="ARBA00023235"/>
    </source>
</evidence>
<dbReference type="EMBL" id="JBCDNA010000002">
    <property type="protein sequence ID" value="MEL4456019.1"/>
    <property type="molecule type" value="Genomic_DNA"/>
</dbReference>
<dbReference type="NCBIfam" id="TIGR00654">
    <property type="entry name" value="PhzF_family"/>
    <property type="match status" value="1"/>
</dbReference>
<dbReference type="Proteomes" id="UP001474120">
    <property type="component" value="Unassembled WGS sequence"/>
</dbReference>
<comment type="similarity">
    <text evidence="1">Belongs to the PhzF family.</text>
</comment>
<dbReference type="PIRSF" id="PIRSF016184">
    <property type="entry name" value="PhzC_PhzF"/>
    <property type="match status" value="1"/>
</dbReference>
<dbReference type="Pfam" id="PF02567">
    <property type="entry name" value="PhzC-PhzF"/>
    <property type="match status" value="1"/>
</dbReference>
<comment type="caution">
    <text evidence="3">The sequence shown here is derived from an EMBL/GenBank/DDBJ whole genome shotgun (WGS) entry which is preliminary data.</text>
</comment>
<dbReference type="Gene3D" id="3.10.310.10">
    <property type="entry name" value="Diaminopimelate Epimerase, Chain A, domain 1"/>
    <property type="match status" value="2"/>
</dbReference>
<evidence type="ECO:0000313" key="3">
    <source>
        <dbReference type="EMBL" id="MEL4456019.1"/>
    </source>
</evidence>
<gene>
    <name evidence="3" type="ORF">AABB81_08950</name>
</gene>
<sequence length="264" mass="29724">MNERKQKMYQIDAFANTVFEGNPAAVCILDNWLDAGLMQRIAAENNLAETAFAVKRTTDYEIRWFTPTTEVALCGHATLATAYVLFHYYKYQNDKLLFYSRQSGQLSVSKNKDLLTLDFPKDVIKKVTPPQDIIDAFHKKPLEVYKGKTDYLLVYQSQKDIEESDPNHHILKKSDARGVIITAPGDEVDFVSRFFAPGSGVDEDPVTGSAHTTLTPFWSQKLGKSTMRAQQLSKRKGELLCENAGDRVKISGKAVPYLSGEIYI</sequence>
<organism evidence="3 4">
    <name type="scientific">Lutimonas vermicola</name>
    <dbReference type="NCBI Taxonomy" id="414288"/>
    <lineage>
        <taxon>Bacteria</taxon>
        <taxon>Pseudomonadati</taxon>
        <taxon>Bacteroidota</taxon>
        <taxon>Flavobacteriia</taxon>
        <taxon>Flavobacteriales</taxon>
        <taxon>Flavobacteriaceae</taxon>
        <taxon>Lutimonas</taxon>
    </lineage>
</organism>